<keyword evidence="3" id="KW-1185">Reference proteome</keyword>
<organism evidence="2 3">
    <name type="scientific">Linum trigynum</name>
    <dbReference type="NCBI Taxonomy" id="586398"/>
    <lineage>
        <taxon>Eukaryota</taxon>
        <taxon>Viridiplantae</taxon>
        <taxon>Streptophyta</taxon>
        <taxon>Embryophyta</taxon>
        <taxon>Tracheophyta</taxon>
        <taxon>Spermatophyta</taxon>
        <taxon>Magnoliopsida</taxon>
        <taxon>eudicotyledons</taxon>
        <taxon>Gunneridae</taxon>
        <taxon>Pentapetalae</taxon>
        <taxon>rosids</taxon>
        <taxon>fabids</taxon>
        <taxon>Malpighiales</taxon>
        <taxon>Linaceae</taxon>
        <taxon>Linum</taxon>
    </lineage>
</organism>
<name>A0AAV2F0M0_9ROSI</name>
<reference evidence="2 3" key="1">
    <citation type="submission" date="2024-04" db="EMBL/GenBank/DDBJ databases">
        <authorList>
            <person name="Fracassetti M."/>
        </authorList>
    </citation>
    <scope>NUCLEOTIDE SEQUENCE [LARGE SCALE GENOMIC DNA]</scope>
</reference>
<accession>A0AAV2F0M0</accession>
<evidence type="ECO:0000259" key="1">
    <source>
        <dbReference type="Pfam" id="PF03478"/>
    </source>
</evidence>
<dbReference type="AlphaFoldDB" id="A0AAV2F0M0"/>
<evidence type="ECO:0000313" key="2">
    <source>
        <dbReference type="EMBL" id="CAL1391552.1"/>
    </source>
</evidence>
<dbReference type="Proteomes" id="UP001497516">
    <property type="component" value="Chromosome 6"/>
</dbReference>
<dbReference type="PANTHER" id="PTHR34708:SF1">
    <property type="entry name" value="OS08G0126400 PROTEIN"/>
    <property type="match status" value="1"/>
</dbReference>
<dbReference type="InterPro" id="IPR005174">
    <property type="entry name" value="KIB1-4_b-propeller"/>
</dbReference>
<protein>
    <recommendedName>
        <fullName evidence="1">KIB1-4 beta-propeller domain-containing protein</fullName>
    </recommendedName>
</protein>
<dbReference type="PANTHER" id="PTHR34708">
    <property type="entry name" value="OS07G0440000 PROTEIN"/>
    <property type="match status" value="1"/>
</dbReference>
<dbReference type="EMBL" id="OZ034819">
    <property type="protein sequence ID" value="CAL1391552.1"/>
    <property type="molecule type" value="Genomic_DNA"/>
</dbReference>
<sequence length="235" mass="27200">MVTGEDQHPWADICPNLLNSIYRRLPSYIDGTQFGCVCKKWHQIHSEVVLSNPLHVDINRTKFSDFDVIEVREDDKLFVLPHRETQIPERLVGVNVQILGRAGAWLLLKERNIFLGCYNPLLQSPANYIALPKLSLQFSHYRRNWTPVTVKVAFSALPTTRDSMILMVYGDRYFSVLRCGDDWMWKTYNFSLARKKGQTCLGVGYGKGRFFCLFEMGDMMIFSIDKNETRITFAS</sequence>
<proteinExistence type="predicted"/>
<gene>
    <name evidence="2" type="ORF">LTRI10_LOCUS32266</name>
</gene>
<evidence type="ECO:0000313" key="3">
    <source>
        <dbReference type="Proteomes" id="UP001497516"/>
    </source>
</evidence>
<dbReference type="Pfam" id="PF03478">
    <property type="entry name" value="Beta-prop_KIB1-4"/>
    <property type="match status" value="1"/>
</dbReference>
<feature type="domain" description="KIB1-4 beta-propeller" evidence="1">
    <location>
        <begin position="84"/>
        <end position="228"/>
    </location>
</feature>